<name>A0A2V3UJ02_9HYPH</name>
<dbReference type="RefSeq" id="WP_110373119.1">
    <property type="nucleotide sequence ID" value="NZ_CAKNFM010000006.1"/>
</dbReference>
<dbReference type="SUPFAM" id="SSF54593">
    <property type="entry name" value="Glyoxalase/Bleomycin resistance protein/Dihydroxybiphenyl dioxygenase"/>
    <property type="match status" value="1"/>
</dbReference>
<dbReference type="Proteomes" id="UP000248021">
    <property type="component" value="Unassembled WGS sequence"/>
</dbReference>
<dbReference type="PROSITE" id="PS51819">
    <property type="entry name" value="VOC"/>
    <property type="match status" value="1"/>
</dbReference>
<gene>
    <name evidence="1" type="ORF">C7450_101892</name>
</gene>
<accession>A0A2V3UJ02</accession>
<reference evidence="1 2" key="1">
    <citation type="submission" date="2018-05" db="EMBL/GenBank/DDBJ databases">
        <title>Genomic Encyclopedia of Type Strains, Phase IV (KMG-IV): sequencing the most valuable type-strain genomes for metagenomic binning, comparative biology and taxonomic classification.</title>
        <authorList>
            <person name="Goeker M."/>
        </authorList>
    </citation>
    <scope>NUCLEOTIDE SEQUENCE [LARGE SCALE GENOMIC DNA]</scope>
    <source>
        <strain evidence="1 2">DSM 6462</strain>
    </source>
</reference>
<proteinExistence type="predicted"/>
<dbReference type="EMBL" id="QJJK01000001">
    <property type="protein sequence ID" value="PXW65129.1"/>
    <property type="molecule type" value="Genomic_DNA"/>
</dbReference>
<evidence type="ECO:0000313" key="1">
    <source>
        <dbReference type="EMBL" id="PXW65129.1"/>
    </source>
</evidence>
<dbReference type="InterPro" id="IPR037523">
    <property type="entry name" value="VOC_core"/>
</dbReference>
<evidence type="ECO:0000313" key="2">
    <source>
        <dbReference type="Proteomes" id="UP000248021"/>
    </source>
</evidence>
<keyword evidence="2" id="KW-1185">Reference proteome</keyword>
<dbReference type="Pfam" id="PF13669">
    <property type="entry name" value="Glyoxalase_4"/>
    <property type="match status" value="1"/>
</dbReference>
<comment type="caution">
    <text evidence="1">The sequence shown here is derived from an EMBL/GenBank/DDBJ whole genome shotgun (WGS) entry which is preliminary data.</text>
</comment>
<dbReference type="InterPro" id="IPR029068">
    <property type="entry name" value="Glyas_Bleomycin-R_OHBP_Dase"/>
</dbReference>
<protein>
    <submittedName>
        <fullName evidence="1">Methylmalonyl-CoA/ethylmalonyl-CoA epimerase</fullName>
    </submittedName>
</protein>
<sequence length="163" mass="18196">MASGPFAHVCLLVNDLDSAIANWTKILQVLDPQQLERPIVRYESFGGGEDAGLRWACFVADHGTEIQLMQPAPGTPLFERLQQRGEHVHHLCFTTADVPGALDELEAKGIKLPTKQLFYDEEEKWQKWGWASARSAHGVLIEIASPYETHDDGRWYPAGSAKT</sequence>
<dbReference type="AlphaFoldDB" id="A0A2V3UJ02"/>
<dbReference type="OrthoDB" id="7872018at2"/>
<dbReference type="Gene3D" id="3.10.180.10">
    <property type="entry name" value="2,3-Dihydroxybiphenyl 1,2-Dioxygenase, domain 1"/>
    <property type="match status" value="1"/>
</dbReference>
<organism evidence="1 2">
    <name type="scientific">Chelatococcus asaccharovorans</name>
    <dbReference type="NCBI Taxonomy" id="28210"/>
    <lineage>
        <taxon>Bacteria</taxon>
        <taxon>Pseudomonadati</taxon>
        <taxon>Pseudomonadota</taxon>
        <taxon>Alphaproteobacteria</taxon>
        <taxon>Hyphomicrobiales</taxon>
        <taxon>Chelatococcaceae</taxon>
        <taxon>Chelatococcus</taxon>
    </lineage>
</organism>